<name>A0ABS4JWD7_9FIRM</name>
<comment type="caution">
    <text evidence="1">The sequence shown here is derived from an EMBL/GenBank/DDBJ whole genome shotgun (WGS) entry which is preliminary data.</text>
</comment>
<dbReference type="Proteomes" id="UP001519289">
    <property type="component" value="Unassembled WGS sequence"/>
</dbReference>
<sequence>MNYLVVIVLAVTAIVAVLVIRTRHDRALLTDEVRRRGGEVLRLQRVRRGSPFPDTGRGWWAWKVEWRDAGGERVSWALTTRDGLGEWRD</sequence>
<keyword evidence="2" id="KW-1185">Reference proteome</keyword>
<protein>
    <submittedName>
        <fullName evidence="1">Type II secretory pathway pseudopilin PulG</fullName>
    </submittedName>
</protein>
<accession>A0ABS4JWD7</accession>
<reference evidence="1 2" key="1">
    <citation type="submission" date="2021-03" db="EMBL/GenBank/DDBJ databases">
        <title>Genomic Encyclopedia of Type Strains, Phase IV (KMG-IV): sequencing the most valuable type-strain genomes for metagenomic binning, comparative biology and taxonomic classification.</title>
        <authorList>
            <person name="Goeker M."/>
        </authorList>
    </citation>
    <scope>NUCLEOTIDE SEQUENCE [LARGE SCALE GENOMIC DNA]</scope>
    <source>
        <strain evidence="1 2">DSM 27138</strain>
    </source>
</reference>
<dbReference type="RefSeq" id="WP_209467941.1">
    <property type="nucleotide sequence ID" value="NZ_JAGGLG010000036.1"/>
</dbReference>
<gene>
    <name evidence="1" type="ORF">J2Z79_003281</name>
</gene>
<evidence type="ECO:0000313" key="1">
    <source>
        <dbReference type="EMBL" id="MBP2019839.1"/>
    </source>
</evidence>
<proteinExistence type="predicted"/>
<dbReference type="EMBL" id="JAGGLG010000036">
    <property type="protein sequence ID" value="MBP2019839.1"/>
    <property type="molecule type" value="Genomic_DNA"/>
</dbReference>
<organism evidence="1 2">
    <name type="scientific">Symbiobacterium terraclitae</name>
    <dbReference type="NCBI Taxonomy" id="557451"/>
    <lineage>
        <taxon>Bacteria</taxon>
        <taxon>Bacillati</taxon>
        <taxon>Bacillota</taxon>
        <taxon>Clostridia</taxon>
        <taxon>Eubacteriales</taxon>
        <taxon>Symbiobacteriaceae</taxon>
        <taxon>Symbiobacterium</taxon>
    </lineage>
</organism>
<evidence type="ECO:0000313" key="2">
    <source>
        <dbReference type="Proteomes" id="UP001519289"/>
    </source>
</evidence>